<keyword evidence="1" id="KW-1133">Transmembrane helix</keyword>
<accession>A0A1Y1VXV3</accession>
<comment type="caution">
    <text evidence="2">The sequence shown here is derived from an EMBL/GenBank/DDBJ whole genome shotgun (WGS) entry which is preliminary data.</text>
</comment>
<dbReference type="EMBL" id="MCFD01000018">
    <property type="protein sequence ID" value="ORX66043.1"/>
    <property type="molecule type" value="Genomic_DNA"/>
</dbReference>
<keyword evidence="1" id="KW-0812">Transmembrane</keyword>
<keyword evidence="1" id="KW-0472">Membrane</keyword>
<dbReference type="PANTHER" id="PTHR28002">
    <property type="entry name" value="MIOREX COMPLEX COMPONENT 11"/>
    <property type="match status" value="1"/>
</dbReference>
<dbReference type="Pfam" id="PF10306">
    <property type="entry name" value="FLILHELTA"/>
    <property type="match status" value="1"/>
</dbReference>
<dbReference type="PANTHER" id="PTHR28002:SF1">
    <property type="entry name" value="MIOREX COMPLEX COMPONENT 11"/>
    <property type="match status" value="1"/>
</dbReference>
<protein>
    <submittedName>
        <fullName evidence="2">Uncharacterized protein</fullName>
    </submittedName>
</protein>
<dbReference type="AlphaFoldDB" id="A0A1Y1VXV3"/>
<reference evidence="2 3" key="1">
    <citation type="submission" date="2016-07" db="EMBL/GenBank/DDBJ databases">
        <title>Pervasive Adenine N6-methylation of Active Genes in Fungi.</title>
        <authorList>
            <consortium name="DOE Joint Genome Institute"/>
            <person name="Mondo S.J."/>
            <person name="Dannebaum R.O."/>
            <person name="Kuo R.C."/>
            <person name="Labutti K."/>
            <person name="Haridas S."/>
            <person name="Kuo A."/>
            <person name="Salamov A."/>
            <person name="Ahrendt S.R."/>
            <person name="Lipzen A."/>
            <person name="Sullivan W."/>
            <person name="Andreopoulos W.B."/>
            <person name="Clum A."/>
            <person name="Lindquist E."/>
            <person name="Daum C."/>
            <person name="Ramamoorthy G.K."/>
            <person name="Gryganskyi A."/>
            <person name="Culley D."/>
            <person name="Magnuson J.K."/>
            <person name="James T.Y."/>
            <person name="O'Malley M.A."/>
            <person name="Stajich J.E."/>
            <person name="Spatafora J.W."/>
            <person name="Visel A."/>
            <person name="Grigoriev I.V."/>
        </authorList>
    </citation>
    <scope>NUCLEOTIDE SEQUENCE [LARGE SCALE GENOMIC DNA]</scope>
    <source>
        <strain evidence="2 3">ATCC 12442</strain>
    </source>
</reference>
<keyword evidence="3" id="KW-1185">Reference proteome</keyword>
<feature type="transmembrane region" description="Helical" evidence="1">
    <location>
        <begin position="43"/>
        <end position="65"/>
    </location>
</feature>
<evidence type="ECO:0000256" key="1">
    <source>
        <dbReference type="SAM" id="Phobius"/>
    </source>
</evidence>
<dbReference type="Proteomes" id="UP000193922">
    <property type="component" value="Unassembled WGS sequence"/>
</dbReference>
<dbReference type="RefSeq" id="XP_040740094.1">
    <property type="nucleotide sequence ID" value="XM_040888702.1"/>
</dbReference>
<proteinExistence type="predicted"/>
<dbReference type="InterPro" id="IPR018811">
    <property type="entry name" value="MRX11"/>
</dbReference>
<gene>
    <name evidence="2" type="ORF">DL89DRAFT_270432</name>
</gene>
<dbReference type="GO" id="GO:0005739">
    <property type="term" value="C:mitochondrion"/>
    <property type="evidence" value="ECO:0007669"/>
    <property type="project" value="TreeGrafter"/>
</dbReference>
<evidence type="ECO:0000313" key="3">
    <source>
        <dbReference type="Proteomes" id="UP000193922"/>
    </source>
</evidence>
<name>A0A1Y1VXV3_9FUNG</name>
<feature type="transmembrane region" description="Helical" evidence="1">
    <location>
        <begin position="123"/>
        <end position="145"/>
    </location>
</feature>
<dbReference type="GeneID" id="63805350"/>
<evidence type="ECO:0000313" key="2">
    <source>
        <dbReference type="EMBL" id="ORX66043.1"/>
    </source>
</evidence>
<sequence length="154" mass="17342">MYMLIHNISYVDYSGSPPPAPSSAPRGWRKYAHRFRDRPVSHLTSFALLHELTAIVPLFGVYYTLDFFEVKVPFPEDVMRQGNRYINKLRQYVGMEALDEGSPVLVNLATSYAVVKAAAPLRIAASLAMTPMFARAFVVPIARVLEKLRGKPRS</sequence>
<dbReference type="OrthoDB" id="5580261at2759"/>
<organism evidence="2 3">
    <name type="scientific">Linderina pennispora</name>
    <dbReference type="NCBI Taxonomy" id="61395"/>
    <lineage>
        <taxon>Eukaryota</taxon>
        <taxon>Fungi</taxon>
        <taxon>Fungi incertae sedis</taxon>
        <taxon>Zoopagomycota</taxon>
        <taxon>Kickxellomycotina</taxon>
        <taxon>Kickxellomycetes</taxon>
        <taxon>Kickxellales</taxon>
        <taxon>Kickxellaceae</taxon>
        <taxon>Linderina</taxon>
    </lineage>
</organism>